<dbReference type="InterPro" id="IPR002716">
    <property type="entry name" value="PIN_dom"/>
</dbReference>
<dbReference type="Proteomes" id="UP000275461">
    <property type="component" value="Unassembled WGS sequence"/>
</dbReference>
<comment type="similarity">
    <text evidence="1">Belongs to the PhoH family.</text>
</comment>
<evidence type="ECO:0000256" key="1">
    <source>
        <dbReference type="ARBA" id="ARBA00010393"/>
    </source>
</evidence>
<sequence length="450" mass="49340">MINPACAPERLYVLDTSVLIHDPTALFRFQEHGVCLPMAVLTELDAAKQGHSDIARSARQASRFLDGLLSDTDRAALTAGVPLAGADPGATGRLWFHHADDRPGDTGILASADQLSRELRHTRVTLVSKDVNLRVRALASGLRAEDYRSDRVTEDLDLLHSGIATIPDAQWEEARETLLESGHEGWRIPLPPETGWFPGQCLHHDASGFEGVVRHTEPGACWAEPTQDYRNGVGPWGIQARNQEQNFALNLLMDPEMDFVSLLGPAGTGKTLLTLAAGLEQTLEQNRFAEIIMTRATIAIGEDIGYLPGSEEEKMTPWMGALADNLEVLGQPESGGEWGRAATADLIHSRIKLRSLSFMRGRTFVRRLLILDEAQNLTSKQMKALITRAGPGTKVVCMGNLGQIDTPYLTESSSGLSWAVQRLRNWPHSGHITLQRGERSRLADFANEAL</sequence>
<comment type="similarity">
    <text evidence="4">In the N-terminal section; belongs to the PINc/VapC protein family.</text>
</comment>
<dbReference type="InterPro" id="IPR051451">
    <property type="entry name" value="PhoH2-like"/>
</dbReference>
<name>A0A498BX48_9GAMM</name>
<evidence type="ECO:0000313" key="7">
    <source>
        <dbReference type="Proteomes" id="UP000275461"/>
    </source>
</evidence>
<protein>
    <submittedName>
        <fullName evidence="6">PhoH-like ATPase</fullName>
    </submittedName>
</protein>
<dbReference type="SUPFAM" id="SSF52540">
    <property type="entry name" value="P-loop containing nucleoside triphosphate hydrolases"/>
    <property type="match status" value="1"/>
</dbReference>
<dbReference type="Pfam" id="PF13638">
    <property type="entry name" value="PIN_4"/>
    <property type="match status" value="1"/>
</dbReference>
<evidence type="ECO:0000313" key="6">
    <source>
        <dbReference type="EMBL" id="RLK48254.1"/>
    </source>
</evidence>
<proteinExistence type="inferred from homology"/>
<dbReference type="PANTHER" id="PTHR30473:SF2">
    <property type="entry name" value="PIN DOMAIN-CONTAINING PROTEIN"/>
    <property type="match status" value="1"/>
</dbReference>
<feature type="domain" description="PIN" evidence="5">
    <location>
        <begin position="10"/>
        <end position="135"/>
    </location>
</feature>
<dbReference type="GO" id="GO:0005829">
    <property type="term" value="C:cytosol"/>
    <property type="evidence" value="ECO:0007669"/>
    <property type="project" value="TreeGrafter"/>
</dbReference>
<evidence type="ECO:0000256" key="3">
    <source>
        <dbReference type="ARBA" id="ARBA00022840"/>
    </source>
</evidence>
<dbReference type="OrthoDB" id="9766527at2"/>
<accession>A0A498BX48</accession>
<dbReference type="EMBL" id="RCDA01000003">
    <property type="protein sequence ID" value="RLK48254.1"/>
    <property type="molecule type" value="Genomic_DNA"/>
</dbReference>
<gene>
    <name evidence="6" type="ORF">DFR31_2133</name>
</gene>
<reference evidence="6 7" key="1">
    <citation type="submission" date="2018-10" db="EMBL/GenBank/DDBJ databases">
        <title>Genomic Encyclopedia of Type Strains, Phase IV (KMG-IV): sequencing the most valuable type-strain genomes for metagenomic binning, comparative biology and taxonomic classification.</title>
        <authorList>
            <person name="Goeker M."/>
        </authorList>
    </citation>
    <scope>NUCLEOTIDE SEQUENCE [LARGE SCALE GENOMIC DNA]</scope>
    <source>
        <strain evidence="6 7">DSM 12769</strain>
    </source>
</reference>
<evidence type="ECO:0000259" key="5">
    <source>
        <dbReference type="SMART" id="SM00670"/>
    </source>
</evidence>
<dbReference type="Gene3D" id="3.40.50.300">
    <property type="entry name" value="P-loop containing nucleotide triphosphate hydrolases"/>
    <property type="match status" value="1"/>
</dbReference>
<dbReference type="CDD" id="cd09883">
    <property type="entry name" value="PIN_VapC_PhoHL-ATPase"/>
    <property type="match status" value="1"/>
</dbReference>
<dbReference type="RefSeq" id="WP_121442656.1">
    <property type="nucleotide sequence ID" value="NZ_RCDA01000003.1"/>
</dbReference>
<organism evidence="6 7">
    <name type="scientific">Alkalispirillum mobile</name>
    <dbReference type="NCBI Taxonomy" id="85925"/>
    <lineage>
        <taxon>Bacteria</taxon>
        <taxon>Pseudomonadati</taxon>
        <taxon>Pseudomonadota</taxon>
        <taxon>Gammaproteobacteria</taxon>
        <taxon>Chromatiales</taxon>
        <taxon>Ectothiorhodospiraceae</taxon>
        <taxon>Alkalispirillum</taxon>
    </lineage>
</organism>
<evidence type="ECO:0000256" key="2">
    <source>
        <dbReference type="ARBA" id="ARBA00022741"/>
    </source>
</evidence>
<dbReference type="GO" id="GO:0005524">
    <property type="term" value="F:ATP binding"/>
    <property type="evidence" value="ECO:0007669"/>
    <property type="project" value="UniProtKB-KW"/>
</dbReference>
<dbReference type="SMART" id="SM00670">
    <property type="entry name" value="PINc"/>
    <property type="match status" value="1"/>
</dbReference>
<dbReference type="PANTHER" id="PTHR30473">
    <property type="entry name" value="PROTEIN PHOH"/>
    <property type="match status" value="1"/>
</dbReference>
<keyword evidence="7" id="KW-1185">Reference proteome</keyword>
<evidence type="ECO:0000256" key="4">
    <source>
        <dbReference type="ARBA" id="ARBA00046345"/>
    </source>
</evidence>
<dbReference type="Gene3D" id="3.40.50.1010">
    <property type="entry name" value="5'-nuclease"/>
    <property type="match status" value="1"/>
</dbReference>
<dbReference type="InterPro" id="IPR029060">
    <property type="entry name" value="PIN-like_dom_sf"/>
</dbReference>
<dbReference type="Pfam" id="PF02562">
    <property type="entry name" value="PhoH"/>
    <property type="match status" value="1"/>
</dbReference>
<dbReference type="InterPro" id="IPR027417">
    <property type="entry name" value="P-loop_NTPase"/>
</dbReference>
<comment type="caution">
    <text evidence="6">The sequence shown here is derived from an EMBL/GenBank/DDBJ whole genome shotgun (WGS) entry which is preliminary data.</text>
</comment>
<dbReference type="SUPFAM" id="SSF88723">
    <property type="entry name" value="PIN domain-like"/>
    <property type="match status" value="1"/>
</dbReference>
<dbReference type="FunFam" id="3.40.50.300:FF:000013">
    <property type="entry name" value="PhoH family ATPase"/>
    <property type="match status" value="1"/>
</dbReference>
<dbReference type="AlphaFoldDB" id="A0A498BX48"/>
<keyword evidence="2" id="KW-0547">Nucleotide-binding</keyword>
<keyword evidence="3" id="KW-0067">ATP-binding</keyword>
<dbReference type="InterPro" id="IPR003714">
    <property type="entry name" value="PhoH"/>
</dbReference>